<dbReference type="EMBL" id="CP000967">
    <property type="protein sequence ID" value="ACD61627.1"/>
    <property type="molecule type" value="Genomic_DNA"/>
</dbReference>
<gene>
    <name evidence="2" type="ordered locus">PXO_03520</name>
</gene>
<dbReference type="KEGG" id="xop:PXO_03520"/>
<feature type="domain" description="Transposase InsH N-terminal" evidence="1">
    <location>
        <begin position="2"/>
        <end position="50"/>
    </location>
</feature>
<evidence type="ECO:0000313" key="2">
    <source>
        <dbReference type="EMBL" id="ACD61627.1"/>
    </source>
</evidence>
<proteinExistence type="predicted"/>
<dbReference type="AlphaFoldDB" id="A0A0K0GRK6"/>
<protein>
    <submittedName>
        <fullName evidence="2">Transposase</fullName>
    </submittedName>
</protein>
<accession>A0A0K0GRK6</accession>
<dbReference type="eggNOG" id="COG3039">
    <property type="taxonomic scope" value="Bacteria"/>
</dbReference>
<sequence>MRHPLVQLSHRLPWSALEQVLSPRLPATTGTGGRPALPVRLIAGLLYLKHA</sequence>
<dbReference type="PANTHER" id="PTHR33803">
    <property type="entry name" value="IS1478 TRANSPOSASE"/>
    <property type="match status" value="1"/>
</dbReference>
<dbReference type="InterPro" id="IPR008490">
    <property type="entry name" value="Transposase_InsH_N"/>
</dbReference>
<reference evidence="2 3" key="1">
    <citation type="journal article" date="2008" name="BMC Genomics">
        <title>Genome sequence and rapid evolution of the rice pathogen Xanthomonas oryzae pv. oryzae PXO99A.</title>
        <authorList>
            <person name="Salzberg S.L."/>
            <person name="Sommer D.D."/>
            <person name="Schatz M.C."/>
            <person name="Phillippy A.M."/>
            <person name="Rabinowicz P.D."/>
            <person name="Tsuge S."/>
            <person name="Furutani A."/>
            <person name="Ochiai H."/>
            <person name="Delcher A.L."/>
            <person name="Kelley D."/>
            <person name="Madupu R."/>
            <person name="Puiu D."/>
            <person name="Radune D."/>
            <person name="Shumway M."/>
            <person name="Trapnell C."/>
            <person name="Aparna G."/>
            <person name="Jha G."/>
            <person name="Pandey A."/>
            <person name="Patil P.B."/>
            <person name="Ishihara H."/>
            <person name="Meyer D.F."/>
            <person name="Szurek B."/>
            <person name="Verdier V."/>
            <person name="Koebnik R."/>
            <person name="Dow J.M."/>
            <person name="Ryan R.P."/>
            <person name="Hirata H."/>
            <person name="Tsuyumu S."/>
            <person name="Won Lee S."/>
            <person name="Seo Y.S."/>
            <person name="Sriariyanum M."/>
            <person name="Ronald P.C."/>
            <person name="Sonti R.V."/>
            <person name="Van Sluys M.A."/>
            <person name="Leach J.E."/>
            <person name="White F.F."/>
            <person name="Bogdanove A.J."/>
        </authorList>
    </citation>
    <scope>NUCLEOTIDE SEQUENCE [LARGE SCALE GENOMIC DNA]</scope>
    <source>
        <strain evidence="2 3">PXO99A</strain>
    </source>
</reference>
<evidence type="ECO:0000259" key="1">
    <source>
        <dbReference type="Pfam" id="PF05598"/>
    </source>
</evidence>
<evidence type="ECO:0000313" key="3">
    <source>
        <dbReference type="Proteomes" id="UP000001740"/>
    </source>
</evidence>
<organism evidence="2 3">
    <name type="scientific">Xanthomonas oryzae pv. oryzae (strain PXO99A)</name>
    <dbReference type="NCBI Taxonomy" id="360094"/>
    <lineage>
        <taxon>Bacteria</taxon>
        <taxon>Pseudomonadati</taxon>
        <taxon>Pseudomonadota</taxon>
        <taxon>Gammaproteobacteria</taxon>
        <taxon>Lysobacterales</taxon>
        <taxon>Lysobacteraceae</taxon>
        <taxon>Xanthomonas</taxon>
    </lineage>
</organism>
<dbReference type="Proteomes" id="UP000001740">
    <property type="component" value="Chromosome"/>
</dbReference>
<dbReference type="PANTHER" id="PTHR33803:SF3">
    <property type="entry name" value="BLL1974 PROTEIN"/>
    <property type="match status" value="1"/>
</dbReference>
<dbReference type="Pfam" id="PF05598">
    <property type="entry name" value="DUF772"/>
    <property type="match status" value="1"/>
</dbReference>
<dbReference type="HOGENOM" id="CLU_3105389_0_0_6"/>
<name>A0A0K0GRK6_XANOP</name>